<sequence>MSIRIDVGFDFRNKDVHKVEKNVKFEELADFGPVRIDAFEAEKIPPGELLGKNHPTCIKYKRGIKHDYTSIKYRTENGQIDWDKVLRDDIDIFIEKFENMCDDIYNALVEQITCKIYKDYVMQTFQIVESLESIREHTHYADSEIGNTPLTETLQKLKDLLDSSKLPPEDDSEL</sequence>
<accession>A0A075AV13</accession>
<dbReference type="AlphaFoldDB" id="A0A075AV13"/>
<evidence type="ECO:0000313" key="2">
    <source>
        <dbReference type="Proteomes" id="UP000030755"/>
    </source>
</evidence>
<dbReference type="Proteomes" id="UP000030755">
    <property type="component" value="Unassembled WGS sequence"/>
</dbReference>
<protein>
    <submittedName>
        <fullName evidence="1">Uncharacterized protein</fullName>
    </submittedName>
</protein>
<keyword evidence="2" id="KW-1185">Reference proteome</keyword>
<dbReference type="EMBL" id="KE561144">
    <property type="protein sequence ID" value="EPZ32557.1"/>
    <property type="molecule type" value="Genomic_DNA"/>
</dbReference>
<name>A0A075AV13_ROZAC</name>
<evidence type="ECO:0000313" key="1">
    <source>
        <dbReference type="EMBL" id="EPZ32557.1"/>
    </source>
</evidence>
<reference evidence="1 2" key="1">
    <citation type="journal article" date="2013" name="Curr. Biol.">
        <title>Shared signatures of parasitism and phylogenomics unite Cryptomycota and microsporidia.</title>
        <authorList>
            <person name="James T.Y."/>
            <person name="Pelin A."/>
            <person name="Bonen L."/>
            <person name="Ahrendt S."/>
            <person name="Sain D."/>
            <person name="Corradi N."/>
            <person name="Stajich J.E."/>
        </authorList>
    </citation>
    <scope>NUCLEOTIDE SEQUENCE [LARGE SCALE GENOMIC DNA]</scope>
    <source>
        <strain evidence="1 2">CSF55</strain>
    </source>
</reference>
<gene>
    <name evidence="1" type="ORF">O9G_004131</name>
</gene>
<organism evidence="1 2">
    <name type="scientific">Rozella allomycis (strain CSF55)</name>
    <dbReference type="NCBI Taxonomy" id="988480"/>
    <lineage>
        <taxon>Eukaryota</taxon>
        <taxon>Fungi</taxon>
        <taxon>Fungi incertae sedis</taxon>
        <taxon>Cryptomycota</taxon>
        <taxon>Cryptomycota incertae sedis</taxon>
        <taxon>Rozella</taxon>
    </lineage>
</organism>
<dbReference type="HOGENOM" id="CLU_1540971_0_0_1"/>
<proteinExistence type="predicted"/>